<dbReference type="RefSeq" id="WP_144613810.1">
    <property type="nucleotide sequence ID" value="NZ_CP042161.1"/>
</dbReference>
<dbReference type="InterPro" id="IPR015947">
    <property type="entry name" value="PUA-like_sf"/>
</dbReference>
<dbReference type="AlphaFoldDB" id="A0A517I345"/>
<organism evidence="2 3">
    <name type="scientific">Brevibacillus brevis</name>
    <name type="common">Bacillus brevis</name>
    <dbReference type="NCBI Taxonomy" id="1393"/>
    <lineage>
        <taxon>Bacteria</taxon>
        <taxon>Bacillati</taxon>
        <taxon>Bacillota</taxon>
        <taxon>Bacilli</taxon>
        <taxon>Bacillales</taxon>
        <taxon>Paenibacillaceae</taxon>
        <taxon>Brevibacillus</taxon>
    </lineage>
</organism>
<evidence type="ECO:0000313" key="2">
    <source>
        <dbReference type="EMBL" id="QDS33236.1"/>
    </source>
</evidence>
<dbReference type="EMBL" id="CP042161">
    <property type="protein sequence ID" value="QDS33236.1"/>
    <property type="molecule type" value="Genomic_DNA"/>
</dbReference>
<sequence>MKALLSIKPQFVEKIFSFEKKYEFRKAIFKREVDTVVIYSTMPEGKIVGEFRIEDVLCDNLEDIWEQTSEFAGITYEFFKEYFNNKEEAYAIKIGEVIRYKTPIDPKLVDASFVPPQSFCYTDKEYV</sequence>
<feature type="domain" description="ASCH" evidence="1">
    <location>
        <begin position="5"/>
        <end position="94"/>
    </location>
</feature>
<dbReference type="Proteomes" id="UP000317713">
    <property type="component" value="Chromosome"/>
</dbReference>
<dbReference type="InterPro" id="IPR007374">
    <property type="entry name" value="ASCH_domain"/>
</dbReference>
<dbReference type="SUPFAM" id="SSF88697">
    <property type="entry name" value="PUA domain-like"/>
    <property type="match status" value="1"/>
</dbReference>
<dbReference type="Gene3D" id="2.30.130.30">
    <property type="entry name" value="Hypothetical protein"/>
    <property type="match status" value="1"/>
</dbReference>
<evidence type="ECO:0000259" key="1">
    <source>
        <dbReference type="Pfam" id="PF04266"/>
    </source>
</evidence>
<protein>
    <submittedName>
        <fullName evidence="2">ASCH domain-containing protein</fullName>
    </submittedName>
</protein>
<accession>A0A517I345</accession>
<reference evidence="2 3" key="1">
    <citation type="submission" date="2019-07" db="EMBL/GenBank/DDBJ databases">
        <title>Characterization of Brevibacillus brevis HK544, as a potential biocontrol agent.</title>
        <authorList>
            <person name="Kim H."/>
        </authorList>
    </citation>
    <scope>NUCLEOTIDE SEQUENCE [LARGE SCALE GENOMIC DNA]</scope>
    <source>
        <strain evidence="2 3">HK544</strain>
    </source>
</reference>
<name>A0A517I345_BREBE</name>
<evidence type="ECO:0000313" key="3">
    <source>
        <dbReference type="Proteomes" id="UP000317713"/>
    </source>
</evidence>
<gene>
    <name evidence="2" type="ORF">FPS98_04145</name>
</gene>
<proteinExistence type="predicted"/>
<dbReference type="Pfam" id="PF04266">
    <property type="entry name" value="ASCH"/>
    <property type="match status" value="1"/>
</dbReference>